<keyword evidence="9" id="KW-1185">Reference proteome</keyword>
<dbReference type="Proteomes" id="UP000663866">
    <property type="component" value="Unassembled WGS sequence"/>
</dbReference>
<dbReference type="Proteomes" id="UP000676336">
    <property type="component" value="Unassembled WGS sequence"/>
</dbReference>
<evidence type="ECO:0000313" key="3">
    <source>
        <dbReference type="EMBL" id="CAF2200241.1"/>
    </source>
</evidence>
<evidence type="ECO:0000313" key="8">
    <source>
        <dbReference type="EMBL" id="CAF4151801.1"/>
    </source>
</evidence>
<comment type="caution">
    <text evidence="7">The sequence shown here is derived from an EMBL/GenBank/DDBJ whole genome shotgun (WGS) entry which is preliminary data.</text>
</comment>
<dbReference type="EMBL" id="CAJNRF010011388">
    <property type="protein sequence ID" value="CAF2131031.1"/>
    <property type="molecule type" value="Genomic_DNA"/>
</dbReference>
<accession>A0A819RXF9</accession>
<dbReference type="EMBL" id="CAJOBF010004760">
    <property type="protein sequence ID" value="CAF4151801.1"/>
    <property type="molecule type" value="Genomic_DNA"/>
</dbReference>
<dbReference type="EMBL" id="CAJOBJ010004551">
    <property type="protein sequence ID" value="CAF4004114.1"/>
    <property type="molecule type" value="Genomic_DNA"/>
</dbReference>
<sequence>MNTEKVMTKNVHIRQLSPEIPSPVKITESICIDDADNIENKIPTDDIKAKDETSSMNSDDNHIDINPMTIILANGQPLLTNFEEKHLIDMILKISNKDIETMLQEKIHFILQMNYGLPSSSFTLNQHWTYDFILKHFQTLVDHANSSELFDKILNRNFDKNHSTISFKHWQLKTLYDEHKKKQQQQQQSTVSQKRRMTVRRIDFN</sequence>
<evidence type="ECO:0000313" key="1">
    <source>
        <dbReference type="EMBL" id="CAF0991388.1"/>
    </source>
</evidence>
<evidence type="ECO:0000313" key="2">
    <source>
        <dbReference type="EMBL" id="CAF2131031.1"/>
    </source>
</evidence>
<proteinExistence type="predicted"/>
<organism evidence="7 9">
    <name type="scientific">Rotaria magnacalcarata</name>
    <dbReference type="NCBI Taxonomy" id="392030"/>
    <lineage>
        <taxon>Eukaryota</taxon>
        <taxon>Metazoa</taxon>
        <taxon>Spiralia</taxon>
        <taxon>Gnathifera</taxon>
        <taxon>Rotifera</taxon>
        <taxon>Eurotatoria</taxon>
        <taxon>Bdelloidea</taxon>
        <taxon>Philodinida</taxon>
        <taxon>Philodinidae</taxon>
        <taxon>Rotaria</taxon>
    </lineage>
</organism>
<evidence type="ECO:0000313" key="9">
    <source>
        <dbReference type="Proteomes" id="UP000663866"/>
    </source>
</evidence>
<dbReference type="Proteomes" id="UP000663887">
    <property type="component" value="Unassembled WGS sequence"/>
</dbReference>
<dbReference type="EMBL" id="CAJOBH010002906">
    <property type="protein sequence ID" value="CAF3928789.1"/>
    <property type="molecule type" value="Genomic_DNA"/>
</dbReference>
<dbReference type="Proteomes" id="UP000681720">
    <property type="component" value="Unassembled WGS sequence"/>
</dbReference>
<evidence type="ECO:0000313" key="6">
    <source>
        <dbReference type="EMBL" id="CAF4004114.1"/>
    </source>
</evidence>
<evidence type="ECO:0000313" key="7">
    <source>
        <dbReference type="EMBL" id="CAF4044580.1"/>
    </source>
</evidence>
<protein>
    <submittedName>
        <fullName evidence="7">Uncharacterized protein</fullName>
    </submittedName>
</protein>
<dbReference type="EMBL" id="CAJOBI010000277">
    <property type="protein sequence ID" value="CAF3810799.1"/>
    <property type="molecule type" value="Genomic_DNA"/>
</dbReference>
<gene>
    <name evidence="5" type="ORF">BYL167_LOCUS9888</name>
    <name evidence="1" type="ORF">CJN711_LOCUS1871</name>
    <name evidence="6" type="ORF">GIL414_LOCUS11931</name>
    <name evidence="7" type="ORF">OVN521_LOCUS17603</name>
    <name evidence="4" type="ORF">SMN809_LOCUS1715</name>
    <name evidence="8" type="ORF">UXM345_LOCUS25163</name>
    <name evidence="2" type="ORF">WKI299_LOCUS26281</name>
    <name evidence="3" type="ORF">XDN619_LOCUS32743</name>
</gene>
<evidence type="ECO:0000313" key="5">
    <source>
        <dbReference type="EMBL" id="CAF3928789.1"/>
    </source>
</evidence>
<evidence type="ECO:0000313" key="4">
    <source>
        <dbReference type="EMBL" id="CAF3810799.1"/>
    </source>
</evidence>
<dbReference type="EMBL" id="CAJNRG010016437">
    <property type="protein sequence ID" value="CAF2200241.1"/>
    <property type="molecule type" value="Genomic_DNA"/>
</dbReference>
<dbReference type="Proteomes" id="UP000663855">
    <property type="component" value="Unassembled WGS sequence"/>
</dbReference>
<name>A0A819RXF9_9BILA</name>
<dbReference type="Proteomes" id="UP000681967">
    <property type="component" value="Unassembled WGS sequence"/>
</dbReference>
<dbReference type="EMBL" id="CAJNOV010000121">
    <property type="protein sequence ID" value="CAF0991388.1"/>
    <property type="molecule type" value="Genomic_DNA"/>
</dbReference>
<dbReference type="Proteomes" id="UP000663856">
    <property type="component" value="Unassembled WGS sequence"/>
</dbReference>
<dbReference type="Proteomes" id="UP000663842">
    <property type="component" value="Unassembled WGS sequence"/>
</dbReference>
<dbReference type="EMBL" id="CAJOBG010003080">
    <property type="protein sequence ID" value="CAF4044580.1"/>
    <property type="molecule type" value="Genomic_DNA"/>
</dbReference>
<dbReference type="AlphaFoldDB" id="A0A819RXF9"/>
<reference evidence="7" key="1">
    <citation type="submission" date="2021-02" db="EMBL/GenBank/DDBJ databases">
        <authorList>
            <person name="Nowell W R."/>
        </authorList>
    </citation>
    <scope>NUCLEOTIDE SEQUENCE</scope>
</reference>